<dbReference type="InterPro" id="IPR000825">
    <property type="entry name" value="SUF_FeS_clus_asmbl_SufBD_core"/>
</dbReference>
<dbReference type="Pfam" id="PF01458">
    <property type="entry name" value="SUFBD_core"/>
    <property type="match status" value="1"/>
</dbReference>
<protein>
    <submittedName>
        <fullName evidence="4">Fe-S cluster assembly protein SufD</fullName>
    </submittedName>
</protein>
<organism evidence="4 5">
    <name type="scientific">Polycladospora coralii</name>
    <dbReference type="NCBI Taxonomy" id="2771432"/>
    <lineage>
        <taxon>Bacteria</taxon>
        <taxon>Bacillati</taxon>
        <taxon>Bacillota</taxon>
        <taxon>Bacilli</taxon>
        <taxon>Bacillales</taxon>
        <taxon>Thermoactinomycetaceae</taxon>
        <taxon>Polycladospora</taxon>
    </lineage>
</organism>
<feature type="domain" description="SUF system FeS cluster assembly SufBD N-terminal" evidence="3">
    <location>
        <begin position="25"/>
        <end position="171"/>
    </location>
</feature>
<dbReference type="RefSeq" id="WP_191142785.1">
    <property type="nucleotide sequence ID" value="NZ_JACXAH010000039.1"/>
</dbReference>
<sequence>MNMVNQTSMDDKRVTQYAQSRQEPKWLLEKRLDALSQIEELALPQLEKTNINNWNFTKFDAFKEEEAITALQELPSEFSAFVFDQETANVVVQKNASSVFQQFDPQIADKGVIFSDLHTALREHEELVKSYMMSSKMKRDEHKLAAIHQALFNGGVFLYVPKNVELTIPFQSLFYGQGKDAAILPYIMIVTEENARVEFIANFVADKSDEVAMHNGMIDVFVGSNANVRVSTMNNLNQTAVDVLYRRSYVGRDGQLEWITSELSDGRTISDNTTHLVEDGGTVNVKAVILGAGETRSNITTNIRHWGKHTNSDIHARSVMKDAATNILNSITKIEKDASKSDGQQTGKVLMLNPKARGDANPILLIDENDVTAGHAASVGRVDPLQMYYLMSRGVSKEQAEKLIIYGFLDAVISDIPSEALQKRIHEVIEGKFQS</sequence>
<dbReference type="PANTHER" id="PTHR30508:SF1">
    <property type="entry name" value="UPF0051 PROTEIN ABCI8, CHLOROPLASTIC-RELATED"/>
    <property type="match status" value="1"/>
</dbReference>
<comment type="caution">
    <text evidence="4">The sequence shown here is derived from an EMBL/GenBank/DDBJ whole genome shotgun (WGS) entry which is preliminary data.</text>
</comment>
<comment type="similarity">
    <text evidence="1">Belongs to the iron-sulfur cluster assembly SufBD family.</text>
</comment>
<dbReference type="NCBIfam" id="TIGR01981">
    <property type="entry name" value="sufD"/>
    <property type="match status" value="1"/>
</dbReference>
<dbReference type="Proteomes" id="UP000661691">
    <property type="component" value="Unassembled WGS sequence"/>
</dbReference>
<dbReference type="AlphaFoldDB" id="A0A926RVH1"/>
<keyword evidence="5" id="KW-1185">Reference proteome</keyword>
<dbReference type="InterPro" id="IPR037284">
    <property type="entry name" value="SUF_FeS_clus_asmbl_SufBD_sf"/>
</dbReference>
<dbReference type="InterPro" id="IPR011542">
    <property type="entry name" value="SUF_FeS_clus_asmbl_SufD"/>
</dbReference>
<name>A0A926RVH1_9BACL</name>
<evidence type="ECO:0000313" key="5">
    <source>
        <dbReference type="Proteomes" id="UP000661691"/>
    </source>
</evidence>
<evidence type="ECO:0000259" key="3">
    <source>
        <dbReference type="Pfam" id="PF19295"/>
    </source>
</evidence>
<evidence type="ECO:0000313" key="4">
    <source>
        <dbReference type="EMBL" id="MBD1373817.1"/>
    </source>
</evidence>
<dbReference type="InterPro" id="IPR055346">
    <property type="entry name" value="Fe-S_cluster_assembly_SufBD"/>
</dbReference>
<dbReference type="EMBL" id="JACXAH010000039">
    <property type="protein sequence ID" value="MBD1373817.1"/>
    <property type="molecule type" value="Genomic_DNA"/>
</dbReference>
<evidence type="ECO:0000259" key="2">
    <source>
        <dbReference type="Pfam" id="PF01458"/>
    </source>
</evidence>
<dbReference type="InterPro" id="IPR045595">
    <property type="entry name" value="SufBD_N"/>
</dbReference>
<evidence type="ECO:0000256" key="1">
    <source>
        <dbReference type="ARBA" id="ARBA00043967"/>
    </source>
</evidence>
<dbReference type="GO" id="GO:0016226">
    <property type="term" value="P:iron-sulfur cluster assembly"/>
    <property type="evidence" value="ECO:0007669"/>
    <property type="project" value="InterPro"/>
</dbReference>
<accession>A0A926RVH1</accession>
<dbReference type="Pfam" id="PF19295">
    <property type="entry name" value="SufBD_N"/>
    <property type="match status" value="1"/>
</dbReference>
<feature type="domain" description="SUF system FeS cluster assembly SufBD core" evidence="2">
    <location>
        <begin position="176"/>
        <end position="408"/>
    </location>
</feature>
<gene>
    <name evidence="4" type="primary">sufD</name>
    <name evidence="4" type="ORF">IC620_15845</name>
</gene>
<proteinExistence type="inferred from homology"/>
<reference evidence="4" key="1">
    <citation type="submission" date="2020-09" db="EMBL/GenBank/DDBJ databases">
        <title>A novel bacterium of genus Hazenella, isolated from South China Sea.</title>
        <authorList>
            <person name="Huang H."/>
            <person name="Mo K."/>
            <person name="Hu Y."/>
        </authorList>
    </citation>
    <scope>NUCLEOTIDE SEQUENCE</scope>
    <source>
        <strain evidence="4">IB182357</strain>
    </source>
</reference>
<dbReference type="PANTHER" id="PTHR30508">
    <property type="entry name" value="FES CLUSTER ASSEMBLY PROTEIN SUF"/>
    <property type="match status" value="1"/>
</dbReference>
<dbReference type="SUPFAM" id="SSF101960">
    <property type="entry name" value="Stabilizer of iron transporter SufD"/>
    <property type="match status" value="1"/>
</dbReference>